<dbReference type="AlphaFoldDB" id="A0A6M3LXR8"/>
<sequence>MVIRYHELMGAQHSPASAFTWEEWDLTSRGVPGNVVAEILVQYPGVDGDGDLEARPGVREVGSALSRRAILAPQAAADQTATFRVNVDADGVIEIYDNFLVGQVPHCLFRPIGYFTGYRSYTETFISLNVGDGAWDDTTLFDTYGIPKGSVCDVYVGCEGDDGVQEVGIRNPMELGFKYALNDILYDYGENGVYVFCETDNTDGNIEVYADDSAKASARCMGYWDLSVGYTTINASIVPGGAAAWWDCNLAGDGVPDKSIAVMVGFNRENGVANTCGVREDGSALARVCDVDDGEATAGPFYWATCLSLCIEALGANAVVELYTSDVTWAWFYCDGYLKTKGELAAIGGVAVADVDKINSVPMTDILGINGVPV</sequence>
<evidence type="ECO:0000313" key="1">
    <source>
        <dbReference type="EMBL" id="QJA98799.1"/>
    </source>
</evidence>
<dbReference type="EMBL" id="MT143609">
    <property type="protein sequence ID" value="QJA98799.1"/>
    <property type="molecule type" value="Genomic_DNA"/>
</dbReference>
<reference evidence="1" key="1">
    <citation type="submission" date="2020-03" db="EMBL/GenBank/DDBJ databases">
        <title>The deep terrestrial virosphere.</title>
        <authorList>
            <person name="Holmfeldt K."/>
            <person name="Nilsson E."/>
            <person name="Simone D."/>
            <person name="Lopez-Fernandez M."/>
            <person name="Wu X."/>
            <person name="de Brujin I."/>
            <person name="Lundin D."/>
            <person name="Andersson A."/>
            <person name="Bertilsson S."/>
            <person name="Dopson M."/>
        </authorList>
    </citation>
    <scope>NUCLEOTIDE SEQUENCE</scope>
    <source>
        <strain evidence="1">MM171A01522</strain>
    </source>
</reference>
<name>A0A6M3LXR8_9ZZZZ</name>
<protein>
    <submittedName>
        <fullName evidence="1">Putative peptidase</fullName>
    </submittedName>
</protein>
<proteinExistence type="predicted"/>
<organism evidence="1">
    <name type="scientific">viral metagenome</name>
    <dbReference type="NCBI Taxonomy" id="1070528"/>
    <lineage>
        <taxon>unclassified sequences</taxon>
        <taxon>metagenomes</taxon>
        <taxon>organismal metagenomes</taxon>
    </lineage>
</organism>
<gene>
    <name evidence="1" type="ORF">MM171A01522_0002</name>
</gene>
<accession>A0A6M3LXR8</accession>